<feature type="transmembrane region" description="Helical" evidence="1">
    <location>
        <begin position="184"/>
        <end position="202"/>
    </location>
</feature>
<evidence type="ECO:0000256" key="1">
    <source>
        <dbReference type="SAM" id="Phobius"/>
    </source>
</evidence>
<dbReference type="Proteomes" id="UP000245910">
    <property type="component" value="Chromosome III"/>
</dbReference>
<organism evidence="2 3">
    <name type="scientific">Fusarium venenatum</name>
    <dbReference type="NCBI Taxonomy" id="56646"/>
    <lineage>
        <taxon>Eukaryota</taxon>
        <taxon>Fungi</taxon>
        <taxon>Dikarya</taxon>
        <taxon>Ascomycota</taxon>
        <taxon>Pezizomycotina</taxon>
        <taxon>Sordariomycetes</taxon>
        <taxon>Hypocreomycetidae</taxon>
        <taxon>Hypocreales</taxon>
        <taxon>Nectriaceae</taxon>
        <taxon>Fusarium</taxon>
    </lineage>
</organism>
<dbReference type="STRING" id="56646.A0A2L2TXG7"/>
<feature type="transmembrane region" description="Helical" evidence="1">
    <location>
        <begin position="95"/>
        <end position="117"/>
    </location>
</feature>
<evidence type="ECO:0000313" key="2">
    <source>
        <dbReference type="EMBL" id="CEI70827.1"/>
    </source>
</evidence>
<keyword evidence="1" id="KW-0472">Membrane</keyword>
<dbReference type="PANTHER" id="PTHR35395">
    <property type="entry name" value="DUF6536 DOMAIN-CONTAINING PROTEIN"/>
    <property type="match status" value="1"/>
</dbReference>
<keyword evidence="1" id="KW-1133">Transmembrane helix</keyword>
<feature type="transmembrane region" description="Helical" evidence="1">
    <location>
        <begin position="295"/>
        <end position="320"/>
    </location>
</feature>
<dbReference type="PANTHER" id="PTHR35395:SF1">
    <property type="entry name" value="DUF6536 DOMAIN-CONTAINING PROTEIN"/>
    <property type="match status" value="1"/>
</dbReference>
<dbReference type="EMBL" id="LN649231">
    <property type="protein sequence ID" value="CEI70827.1"/>
    <property type="molecule type" value="Genomic_DNA"/>
</dbReference>
<name>A0A2L2TXG7_9HYPO</name>
<proteinExistence type="predicted"/>
<protein>
    <submittedName>
        <fullName evidence="2">Uncharacterized protein</fullName>
    </submittedName>
</protein>
<accession>A0A2L2TXG7</accession>
<reference evidence="3" key="1">
    <citation type="submission" date="2014-10" db="EMBL/GenBank/DDBJ databases">
        <authorList>
            <person name="King R."/>
        </authorList>
    </citation>
    <scope>NUCLEOTIDE SEQUENCE [LARGE SCALE GENOMIC DNA]</scope>
    <source>
        <strain evidence="3">A3/5</strain>
    </source>
</reference>
<feature type="transmembrane region" description="Helical" evidence="1">
    <location>
        <begin position="355"/>
        <end position="379"/>
    </location>
</feature>
<keyword evidence="1" id="KW-0812">Transmembrane</keyword>
<keyword evidence="3" id="KW-1185">Reference proteome</keyword>
<sequence>MAENRTLGWERDNLPNSLWFAADCKISVSPQQMRAGQCRQTCGMAVGLEDINSKSSRLLTYIMDFSLIANTNLTLKYFLAKTIPQNCKVGVSNQLLLIVVVLIAVKGLLCVVVLFILPKDQPLVVLGDAIGSFIQFPDQFTVDRCLLDRDIEEAMGAGYQFAMTAAPARQSWMSAIEPKTWTKTYAVMSMNVILLAGGFIAAQRNTPIVGQSMLQSMSNGILSVSQASAGKIVDFVLRANLPQLLLSVTYFMYNNIYTYLCTEKEWNSFCGDYQPLQVSQPKGKQRSTYRLQLPYRYSITLIVVSIFMHRLVSNAIYVFLAEGDYYELGRLAKGSPALDADLSGSGLSKGACIGVGYSTLTILILLITSIILPIFPTLLRRRKAKTPMPLAEASSVVISAACHVPIIDGSIMCGVQERNLRKDQFVAIKDRENAICLSEIPGTNERQELLVLADSHISEIEQGSCSDLSRLENGPTLDGESFLREVTQNPVRWGVVKTSASWKLKHANTSSSNDTVGHFSFGTELHEVKDPVPGQWYI</sequence>
<dbReference type="AlphaFoldDB" id="A0A2L2TXG7"/>
<evidence type="ECO:0000313" key="3">
    <source>
        <dbReference type="Proteomes" id="UP000245910"/>
    </source>
</evidence>